<protein>
    <submittedName>
        <fullName evidence="2">Efflux RND transporter permease subunit</fullName>
    </submittedName>
</protein>
<feature type="transmembrane region" description="Helical" evidence="1">
    <location>
        <begin position="435"/>
        <end position="454"/>
    </location>
</feature>
<feature type="transmembrane region" description="Helical" evidence="1">
    <location>
        <begin position="338"/>
        <end position="356"/>
    </location>
</feature>
<feature type="transmembrane region" description="Helical" evidence="1">
    <location>
        <begin position="363"/>
        <end position="380"/>
    </location>
</feature>
<dbReference type="Gene3D" id="3.30.70.1320">
    <property type="entry name" value="Multidrug efflux transporter AcrB pore domain like"/>
    <property type="match status" value="1"/>
</dbReference>
<evidence type="ECO:0000313" key="2">
    <source>
        <dbReference type="EMBL" id="RLV60286.1"/>
    </source>
</evidence>
<accession>A0A3L8PXY8</accession>
<keyword evidence="1" id="KW-0472">Membrane</keyword>
<dbReference type="InterPro" id="IPR027463">
    <property type="entry name" value="AcrB_DN_DC_subdom"/>
</dbReference>
<organism evidence="2 3">
    <name type="scientific">Parashewanella curva</name>
    <dbReference type="NCBI Taxonomy" id="2338552"/>
    <lineage>
        <taxon>Bacteria</taxon>
        <taxon>Pseudomonadati</taxon>
        <taxon>Pseudomonadota</taxon>
        <taxon>Gammaproteobacteria</taxon>
        <taxon>Alteromonadales</taxon>
        <taxon>Shewanellaceae</taxon>
        <taxon>Parashewanella</taxon>
    </lineage>
</organism>
<keyword evidence="1" id="KW-0812">Transmembrane</keyword>
<feature type="transmembrane region" description="Helical" evidence="1">
    <location>
        <begin position="526"/>
        <end position="544"/>
    </location>
</feature>
<dbReference type="PANTHER" id="PTHR32063:SF18">
    <property type="entry name" value="CATION EFFLUX SYSTEM PROTEIN"/>
    <property type="match status" value="1"/>
</dbReference>
<feature type="transmembrane region" description="Helical" evidence="1">
    <location>
        <begin position="466"/>
        <end position="489"/>
    </location>
</feature>
<proteinExistence type="predicted"/>
<dbReference type="OrthoDB" id="9757940at2"/>
<comment type="caution">
    <text evidence="2">The sequence shown here is derived from an EMBL/GenBank/DDBJ whole genome shotgun (WGS) entry which is preliminary data.</text>
</comment>
<name>A0A3L8PXY8_9GAMM</name>
<feature type="transmembrane region" description="Helical" evidence="1">
    <location>
        <begin position="392"/>
        <end position="414"/>
    </location>
</feature>
<dbReference type="PRINTS" id="PR00702">
    <property type="entry name" value="ACRIFLAVINRP"/>
</dbReference>
<gene>
    <name evidence="2" type="ORF">D5018_07785</name>
</gene>
<dbReference type="SUPFAM" id="SSF82693">
    <property type="entry name" value="Multidrug efflux transporter AcrB pore domain, PN1, PN2, PC1 and PC2 subdomains"/>
    <property type="match status" value="3"/>
</dbReference>
<feature type="transmembrane region" description="Helical" evidence="1">
    <location>
        <begin position="12"/>
        <end position="29"/>
    </location>
</feature>
<dbReference type="PANTHER" id="PTHR32063">
    <property type="match status" value="1"/>
</dbReference>
<dbReference type="InterPro" id="IPR001036">
    <property type="entry name" value="Acrflvin-R"/>
</dbReference>
<dbReference type="SUPFAM" id="SSF82714">
    <property type="entry name" value="Multidrug efflux transporter AcrB TolC docking domain, DN and DC subdomains"/>
    <property type="match status" value="2"/>
</dbReference>
<evidence type="ECO:0000313" key="3">
    <source>
        <dbReference type="Proteomes" id="UP000281474"/>
    </source>
</evidence>
<feature type="transmembrane region" description="Helical" evidence="1">
    <location>
        <begin position="983"/>
        <end position="1007"/>
    </location>
</feature>
<feature type="transmembrane region" description="Helical" evidence="1">
    <location>
        <begin position="909"/>
        <end position="930"/>
    </location>
</feature>
<sequence>MNIAELSIRNKVICTLAIIITLITGWNAFKTMVRLEDPEFIIRQAQVITYYPGATAEQVAEEVTDPVETAIQQMAEVKTIKSVSSPGKSEISVEIKYKFSKNKQQLQGMWSKLRNKVANAKSKLPPGVGAPYVADDFGDLFGMYYFVYGDDYSIKQLRDYSKTLRNQLLQVPGVARVALTGESQPAIYIAISRAKTLALGVSLNQIYQNLKQRNLVVDAGNTQVGDLRMAIMPSGGVDSVTDIKNTLISTTQDGNLIHLSDIATVTRGEKTPAQSYLYYNGHRAIAIGVSASSGENVVKLGEKVTKKLAESVNTRPLGMELGQFYQQGEEVKASIDNFVSNVIAALAIVIGTLFIFMGMRSAVVIGAILLLTISATLAVMDLGGIPMHRISLGALIIALGMMVDNAIVVAEGMLISITKGENKLAAAKRIVGQTIWPLLGGTLVGSLAFAPIGFAPGSTAEFTGSLFWVIFISLMFSWVFAVTLTPLFCHELFKAKVITDIEQQESKLTQGYKNFIRNAVKHRWKVVTLTVSLFVAAAYGFSFVKSGFFPASTTPQIVVDFWLPEGTDISDTKSQMHKLEKYLQKLDHVKTVETSVGSGGLRYMLVYSPESPNSSYGQALVIVDDYKQIDHLIPTIQHQINTEFPAAQSKVWRFQLGPGGGSKIEVEFTGPTPAVLRDLANQAKAIMHDNGNAISIKDDWRQQVAAIEPMFSEQKASQVGITRQDVAMALKQVYTGRDIGVYREGNQLIPLIAAAPDSEKVDIHSIGQTQVISSATGAVVSLDSVVNGYKTVWRDNLMRREDRLWSIKAQSDPKAGVLASELRASLLPKIEAIKLPAGYEMEWGGEYKNSKDANSDLASTLPVGLASMVLVVFLLFGTVKQPALIWLVVPLAIIGVVIGLLVTDLPMEFMAILGLLSLSGLLIKNAIVLVDQIDLEIKEGKPRLDAIVDAATSRVRPVSMGALTTVLGIIPLFYDAFFKSMSVVLGFGLTFATVLTLVVVPVFYSIFFNVKNDESKVTA</sequence>
<dbReference type="Proteomes" id="UP000281474">
    <property type="component" value="Unassembled WGS sequence"/>
</dbReference>
<keyword evidence="1" id="KW-1133">Transmembrane helix</keyword>
<feature type="transmembrane region" description="Helical" evidence="1">
    <location>
        <begin position="958"/>
        <end position="977"/>
    </location>
</feature>
<dbReference type="Gene3D" id="3.30.2090.10">
    <property type="entry name" value="Multidrug efflux transporter AcrB TolC docking domain, DN and DC subdomains"/>
    <property type="match status" value="2"/>
</dbReference>
<dbReference type="Pfam" id="PF00873">
    <property type="entry name" value="ACR_tran"/>
    <property type="match status" value="1"/>
</dbReference>
<dbReference type="GO" id="GO:0042910">
    <property type="term" value="F:xenobiotic transmembrane transporter activity"/>
    <property type="evidence" value="ECO:0007669"/>
    <property type="project" value="TreeGrafter"/>
</dbReference>
<dbReference type="RefSeq" id="WP_121838440.1">
    <property type="nucleotide sequence ID" value="NZ_ML014767.1"/>
</dbReference>
<evidence type="ECO:0000256" key="1">
    <source>
        <dbReference type="SAM" id="Phobius"/>
    </source>
</evidence>
<feature type="transmembrane region" description="Helical" evidence="1">
    <location>
        <begin position="857"/>
        <end position="876"/>
    </location>
</feature>
<dbReference type="Gene3D" id="3.30.70.1430">
    <property type="entry name" value="Multidrug efflux transporter AcrB pore domain"/>
    <property type="match status" value="2"/>
</dbReference>
<dbReference type="SUPFAM" id="SSF82866">
    <property type="entry name" value="Multidrug efflux transporter AcrB transmembrane domain"/>
    <property type="match status" value="2"/>
</dbReference>
<dbReference type="AlphaFoldDB" id="A0A3L8PXY8"/>
<dbReference type="Gene3D" id="1.20.1640.10">
    <property type="entry name" value="Multidrug efflux transporter AcrB transmembrane domain"/>
    <property type="match status" value="2"/>
</dbReference>
<dbReference type="GO" id="GO:0005886">
    <property type="term" value="C:plasma membrane"/>
    <property type="evidence" value="ECO:0007669"/>
    <property type="project" value="TreeGrafter"/>
</dbReference>
<keyword evidence="3" id="KW-1185">Reference proteome</keyword>
<feature type="transmembrane region" description="Helical" evidence="1">
    <location>
        <begin position="883"/>
        <end position="903"/>
    </location>
</feature>
<reference evidence="2 3" key="1">
    <citation type="submission" date="2018-09" db="EMBL/GenBank/DDBJ databases">
        <title>Phylogeny of the Shewanellaceae, and recommendation for two new genera, Pseudoshewanella and Parashewanella.</title>
        <authorList>
            <person name="Wang G."/>
        </authorList>
    </citation>
    <scope>NUCLEOTIDE SEQUENCE [LARGE SCALE GENOMIC DNA]</scope>
    <source>
        <strain evidence="2 3">C51</strain>
    </source>
</reference>
<dbReference type="Gene3D" id="3.30.70.1440">
    <property type="entry name" value="Multidrug efflux transporter AcrB pore domain"/>
    <property type="match status" value="1"/>
</dbReference>
<dbReference type="EMBL" id="QZEI01000018">
    <property type="protein sequence ID" value="RLV60286.1"/>
    <property type="molecule type" value="Genomic_DNA"/>
</dbReference>